<evidence type="ECO:0000313" key="2">
    <source>
        <dbReference type="RefSeq" id="XP_026078796.1"/>
    </source>
</evidence>
<accession>A0A6P6L5N3</accession>
<reference evidence="2" key="1">
    <citation type="submission" date="2025-08" db="UniProtKB">
        <authorList>
            <consortium name="RefSeq"/>
        </authorList>
    </citation>
    <scope>IDENTIFICATION</scope>
    <source>
        <strain evidence="2">Wakin</strain>
        <tissue evidence="2">Muscle</tissue>
    </source>
</reference>
<dbReference type="PANTHER" id="PTHR35541:SF1">
    <property type="entry name" value="RAD9, HUS1, RAD1-INTERACTING NUCLEAR ORPHAN PROTEIN 1"/>
    <property type="match status" value="1"/>
</dbReference>
<dbReference type="KEGG" id="caua:113056329"/>
<dbReference type="GO" id="GO:0005634">
    <property type="term" value="C:nucleus"/>
    <property type="evidence" value="ECO:0007669"/>
    <property type="project" value="InterPro"/>
</dbReference>
<keyword evidence="1" id="KW-1185">Reference proteome</keyword>
<proteinExistence type="predicted"/>
<dbReference type="AlphaFoldDB" id="A0A6P6L5N3"/>
<protein>
    <submittedName>
        <fullName evidence="2">RAD9, HUS1, RAD1-interacting nuclear orphan protein 1-like</fullName>
    </submittedName>
</protein>
<sequence>MPRNSHKKRLLNPNKSQLLFVEAPINGPKHEYGPQLRSAIHPKSFISEKQQRSGAPCTSWVSPQFNSLKTTTLSRDGRGRRNNQMATRISNKAPVLGFCHTRRAKACKYIPLSFEATLAGSQHQCENIRSSRTKNDRLASSDSHCKGLRETPRRTCFPRKGLERRMATHVISTSRHSEVSKNVQLHKNGMPGDSVHTPNTSLVPKPLNIETPEMPHCSSTSPSNVQHLLFPQDQAKTPPRTENSSILVVDTPEKDYGLKVTWRRRKGLMKLLIDRGQLLPAEAGVASDLT</sequence>
<gene>
    <name evidence="2" type="primary">LOC113056329</name>
</gene>
<dbReference type="InterPro" id="IPR029293">
    <property type="entry name" value="RHNO1"/>
</dbReference>
<dbReference type="PANTHER" id="PTHR35541">
    <property type="entry name" value="RAD9, HUS1, RAD1-INTERACTING NUCLEAR ORPHAN PROTEIN 1"/>
    <property type="match status" value="1"/>
</dbReference>
<dbReference type="GO" id="GO:0071479">
    <property type="term" value="P:cellular response to ionizing radiation"/>
    <property type="evidence" value="ECO:0007669"/>
    <property type="project" value="InterPro"/>
</dbReference>
<dbReference type="Proteomes" id="UP000515129">
    <property type="component" value="Chromosome 4"/>
</dbReference>
<dbReference type="GO" id="GO:0000077">
    <property type="term" value="P:DNA damage checkpoint signaling"/>
    <property type="evidence" value="ECO:0007669"/>
    <property type="project" value="InterPro"/>
</dbReference>
<dbReference type="GeneID" id="113056329"/>
<dbReference type="OrthoDB" id="9942438at2759"/>
<dbReference type="GO" id="GO:0005694">
    <property type="term" value="C:chromosome"/>
    <property type="evidence" value="ECO:0007669"/>
    <property type="project" value="TreeGrafter"/>
</dbReference>
<organism evidence="1 2">
    <name type="scientific">Carassius auratus</name>
    <name type="common">Goldfish</name>
    <dbReference type="NCBI Taxonomy" id="7957"/>
    <lineage>
        <taxon>Eukaryota</taxon>
        <taxon>Metazoa</taxon>
        <taxon>Chordata</taxon>
        <taxon>Craniata</taxon>
        <taxon>Vertebrata</taxon>
        <taxon>Euteleostomi</taxon>
        <taxon>Actinopterygii</taxon>
        <taxon>Neopterygii</taxon>
        <taxon>Teleostei</taxon>
        <taxon>Ostariophysi</taxon>
        <taxon>Cypriniformes</taxon>
        <taxon>Cyprinidae</taxon>
        <taxon>Cyprininae</taxon>
        <taxon>Carassius</taxon>
    </lineage>
</organism>
<dbReference type="Pfam" id="PF15319">
    <property type="entry name" value="RHINO"/>
    <property type="match status" value="1"/>
</dbReference>
<dbReference type="RefSeq" id="XP_026078796.1">
    <property type="nucleotide sequence ID" value="XM_026223011.1"/>
</dbReference>
<dbReference type="GO" id="GO:0000725">
    <property type="term" value="P:recombinational repair"/>
    <property type="evidence" value="ECO:0007669"/>
    <property type="project" value="TreeGrafter"/>
</dbReference>
<evidence type="ECO:0000313" key="1">
    <source>
        <dbReference type="Proteomes" id="UP000515129"/>
    </source>
</evidence>
<name>A0A6P6L5N3_CARAU</name>